<evidence type="ECO:0000256" key="9">
    <source>
        <dbReference type="ARBA" id="ARBA00023136"/>
    </source>
</evidence>
<reference evidence="13 14" key="1">
    <citation type="submission" date="2024-06" db="EMBL/GenBank/DDBJ databases">
        <title>Genomic Encyclopedia of Type Strains, Phase IV (KMG-IV): sequencing the most valuable type-strain genomes for metagenomic binning, comparative biology and taxonomic classification.</title>
        <authorList>
            <person name="Goeker M."/>
        </authorList>
    </citation>
    <scope>NUCLEOTIDE SEQUENCE [LARGE SCALE GENOMIC DNA]</scope>
    <source>
        <strain evidence="13 14">DSM 100124</strain>
    </source>
</reference>
<comment type="subunit">
    <text evidence="3">The complex is composed of two ATP-binding proteins (HrtA), two transmembrane proteins (HrtB) and a solute-binding protein.</text>
</comment>
<dbReference type="PANTHER" id="PTHR43738">
    <property type="entry name" value="ABC TRANSPORTER, MEMBRANE PROTEIN"/>
    <property type="match status" value="1"/>
</dbReference>
<keyword evidence="14" id="KW-1185">Reference proteome</keyword>
<feature type="transmembrane region" description="Helical" evidence="11">
    <location>
        <begin position="15"/>
        <end position="36"/>
    </location>
</feature>
<comment type="function">
    <text evidence="10">Part of the ABC transporter complex hrt involved in hemin import. Responsible for the translocation of the substrate across the membrane.</text>
</comment>
<name>A0ABV2LI08_9BACL</name>
<gene>
    <name evidence="13" type="ORF">ABID52_000694</name>
</gene>
<keyword evidence="5" id="KW-0813">Transport</keyword>
<dbReference type="RefSeq" id="WP_198768311.1">
    <property type="nucleotide sequence ID" value="NZ_JAEACF010000001.1"/>
</dbReference>
<comment type="similarity">
    <text evidence="2">Belongs to the ABC-4 integral membrane protein family. HrtB subfamily.</text>
</comment>
<evidence type="ECO:0000256" key="10">
    <source>
        <dbReference type="ARBA" id="ARBA00024973"/>
    </source>
</evidence>
<evidence type="ECO:0000313" key="14">
    <source>
        <dbReference type="Proteomes" id="UP001549097"/>
    </source>
</evidence>
<keyword evidence="6" id="KW-1003">Cell membrane</keyword>
<dbReference type="InterPro" id="IPR051125">
    <property type="entry name" value="ABC-4/HrtB_transporter"/>
</dbReference>
<evidence type="ECO:0000259" key="12">
    <source>
        <dbReference type="Pfam" id="PF02687"/>
    </source>
</evidence>
<keyword evidence="9 11" id="KW-0472">Membrane</keyword>
<evidence type="ECO:0000256" key="6">
    <source>
        <dbReference type="ARBA" id="ARBA00022475"/>
    </source>
</evidence>
<feature type="domain" description="ABC3 transporter permease C-terminal" evidence="12">
    <location>
        <begin position="224"/>
        <end position="334"/>
    </location>
</feature>
<evidence type="ECO:0000313" key="13">
    <source>
        <dbReference type="EMBL" id="MET3727113.1"/>
    </source>
</evidence>
<evidence type="ECO:0000256" key="8">
    <source>
        <dbReference type="ARBA" id="ARBA00022989"/>
    </source>
</evidence>
<evidence type="ECO:0000256" key="5">
    <source>
        <dbReference type="ARBA" id="ARBA00022448"/>
    </source>
</evidence>
<dbReference type="EMBL" id="JBEPMP010000001">
    <property type="protein sequence ID" value="MET3727113.1"/>
    <property type="molecule type" value="Genomic_DNA"/>
</dbReference>
<accession>A0ABV2LI08</accession>
<proteinExistence type="inferred from homology"/>
<evidence type="ECO:0000256" key="3">
    <source>
        <dbReference type="ARBA" id="ARBA00011131"/>
    </source>
</evidence>
<evidence type="ECO:0000256" key="2">
    <source>
        <dbReference type="ARBA" id="ARBA00008697"/>
    </source>
</evidence>
<comment type="subcellular location">
    <subcellularLocation>
        <location evidence="1">Cell membrane</location>
        <topology evidence="1">Multi-pass membrane protein</topology>
    </subcellularLocation>
</comment>
<feature type="transmembrane region" description="Helical" evidence="11">
    <location>
        <begin position="307"/>
        <end position="328"/>
    </location>
</feature>
<dbReference type="InterPro" id="IPR003838">
    <property type="entry name" value="ABC3_permease_C"/>
</dbReference>
<feature type="transmembrane region" description="Helical" evidence="11">
    <location>
        <begin position="224"/>
        <end position="244"/>
    </location>
</feature>
<sequence length="344" mass="38928">MSIAWKEIKKNKVRFFILGSIIFLVSLLTFIISGLANGLSQDNAALIKDLPSGQFYMNEDAEENYNLSRIDDRIQEQIVHVQKDAVAFSIQMGFLNDESDKQRSVAFVTSTDSKWFEQVAPGEIILDRSLEKEGIKVGDTLTHKQNKSSFVVKKFVDQKKFSHAPVAYINKEIYNEIYRAEEMQLLFTPGEDSTQNIKGLQSFSNKEFLNTIPSYSAEQMSLNMIVWFLIAISGMLFGIFFYMMNVQKIGLYGILKAIGVKTSDLFKMMWTQMLFITILSLTLSVGSSQLFNKVAPEDMPYHLTNETTLQLSIVFLVIGFIGATLSGLQIKRVEPLQAIQQGEV</sequence>
<dbReference type="PANTHER" id="PTHR43738:SF1">
    <property type="entry name" value="HEMIN TRANSPORT SYSTEM PERMEASE PROTEIN HRTB-RELATED"/>
    <property type="match status" value="1"/>
</dbReference>
<keyword evidence="8 11" id="KW-1133">Transmembrane helix</keyword>
<feature type="transmembrane region" description="Helical" evidence="11">
    <location>
        <begin position="265"/>
        <end position="287"/>
    </location>
</feature>
<evidence type="ECO:0000256" key="1">
    <source>
        <dbReference type="ARBA" id="ARBA00004651"/>
    </source>
</evidence>
<dbReference type="Proteomes" id="UP001549097">
    <property type="component" value="Unassembled WGS sequence"/>
</dbReference>
<comment type="caution">
    <text evidence="13">The sequence shown here is derived from an EMBL/GenBank/DDBJ whole genome shotgun (WGS) entry which is preliminary data.</text>
</comment>
<evidence type="ECO:0000256" key="11">
    <source>
        <dbReference type="SAM" id="Phobius"/>
    </source>
</evidence>
<evidence type="ECO:0000256" key="4">
    <source>
        <dbReference type="ARBA" id="ARBA00016962"/>
    </source>
</evidence>
<dbReference type="Pfam" id="PF02687">
    <property type="entry name" value="FtsX"/>
    <property type="match status" value="1"/>
</dbReference>
<protein>
    <recommendedName>
        <fullName evidence="4">Putative hemin transport system permease protein HrtB</fullName>
    </recommendedName>
</protein>
<evidence type="ECO:0000256" key="7">
    <source>
        <dbReference type="ARBA" id="ARBA00022692"/>
    </source>
</evidence>
<keyword evidence="7 11" id="KW-0812">Transmembrane</keyword>
<organism evidence="13 14">
    <name type="scientific">Fictibacillus halophilus</name>
    <dbReference type="NCBI Taxonomy" id="1610490"/>
    <lineage>
        <taxon>Bacteria</taxon>
        <taxon>Bacillati</taxon>
        <taxon>Bacillota</taxon>
        <taxon>Bacilli</taxon>
        <taxon>Bacillales</taxon>
        <taxon>Fictibacillaceae</taxon>
        <taxon>Fictibacillus</taxon>
    </lineage>
</organism>